<keyword evidence="4" id="KW-1185">Reference proteome</keyword>
<name>A0A158KDM4_9BURK</name>
<protein>
    <recommendedName>
        <fullName evidence="5">Zn-ribbon domain-containing OB-fold protein</fullName>
    </recommendedName>
</protein>
<gene>
    <name evidence="3" type="ORF">AWB68_05512</name>
</gene>
<evidence type="ECO:0000259" key="1">
    <source>
        <dbReference type="Pfam" id="PF01796"/>
    </source>
</evidence>
<dbReference type="Proteomes" id="UP000054770">
    <property type="component" value="Unassembled WGS sequence"/>
</dbReference>
<dbReference type="RefSeq" id="WP_087647543.1">
    <property type="nucleotide sequence ID" value="NZ_FCON02000081.1"/>
</dbReference>
<dbReference type="AlphaFoldDB" id="A0A158KDM4"/>
<dbReference type="InterPro" id="IPR012340">
    <property type="entry name" value="NA-bd_OB-fold"/>
</dbReference>
<evidence type="ECO:0008006" key="5">
    <source>
        <dbReference type="Google" id="ProtNLM"/>
    </source>
</evidence>
<evidence type="ECO:0000259" key="2">
    <source>
        <dbReference type="Pfam" id="PF12172"/>
    </source>
</evidence>
<dbReference type="InterPro" id="IPR052513">
    <property type="entry name" value="Thioester_dehydratase-like"/>
</dbReference>
<evidence type="ECO:0000313" key="3">
    <source>
        <dbReference type="EMBL" id="SAL78879.1"/>
    </source>
</evidence>
<dbReference type="PANTHER" id="PTHR34075">
    <property type="entry name" value="BLR3430 PROTEIN"/>
    <property type="match status" value="1"/>
</dbReference>
<feature type="domain" description="ChsH2 C-terminal OB-fold" evidence="1">
    <location>
        <begin position="58"/>
        <end position="123"/>
    </location>
</feature>
<comment type="caution">
    <text evidence="3">The sequence shown here is derived from an EMBL/GenBank/DDBJ whole genome shotgun (WGS) entry which is preliminary data.</text>
</comment>
<evidence type="ECO:0000313" key="4">
    <source>
        <dbReference type="Proteomes" id="UP000054770"/>
    </source>
</evidence>
<reference evidence="3" key="1">
    <citation type="submission" date="2016-01" db="EMBL/GenBank/DDBJ databases">
        <authorList>
            <person name="Peeters C."/>
        </authorList>
    </citation>
    <scope>NUCLEOTIDE SEQUENCE [LARGE SCALE GENOMIC DNA]</scope>
    <source>
        <strain evidence="3">LMG 22940</strain>
    </source>
</reference>
<organism evidence="3 4">
    <name type="scientific">Caballeronia choica</name>
    <dbReference type="NCBI Taxonomy" id="326476"/>
    <lineage>
        <taxon>Bacteria</taxon>
        <taxon>Pseudomonadati</taxon>
        <taxon>Pseudomonadota</taxon>
        <taxon>Betaproteobacteria</taxon>
        <taxon>Burkholderiales</taxon>
        <taxon>Burkholderiaceae</taxon>
        <taxon>Caballeronia</taxon>
    </lineage>
</organism>
<dbReference type="EMBL" id="FCON02000081">
    <property type="protein sequence ID" value="SAL78879.1"/>
    <property type="molecule type" value="Genomic_DNA"/>
</dbReference>
<accession>A0A158KDM4</accession>
<dbReference type="InterPro" id="IPR022002">
    <property type="entry name" value="ChsH2_Znr"/>
</dbReference>
<dbReference type="SUPFAM" id="SSF50249">
    <property type="entry name" value="Nucleic acid-binding proteins"/>
    <property type="match status" value="1"/>
</dbReference>
<dbReference type="Gene3D" id="6.10.30.10">
    <property type="match status" value="1"/>
</dbReference>
<dbReference type="Pfam" id="PF12172">
    <property type="entry name" value="zf-ChsH2"/>
    <property type="match status" value="1"/>
</dbReference>
<dbReference type="PANTHER" id="PTHR34075:SF5">
    <property type="entry name" value="BLR3430 PROTEIN"/>
    <property type="match status" value="1"/>
</dbReference>
<dbReference type="InterPro" id="IPR002878">
    <property type="entry name" value="ChsH2_C"/>
</dbReference>
<dbReference type="Pfam" id="PF01796">
    <property type="entry name" value="OB_ChsH2_C"/>
    <property type="match status" value="1"/>
</dbReference>
<sequence>MTNNLPPKPLPAITDQTRPFWAAAKQGRFVLQKCSDCGTFNFHPKPWCIECGSRPLAWTAARPHGTVYSHTVSYSVAMNYPGWEVDLPLVLCLIDLDDGARMYAQVTDCQPDDIRIGMRVEVHCEDISAEAGIPKFRPLRTHSTERI</sequence>
<feature type="domain" description="ChsH2 rubredoxin-like zinc ribbon" evidence="2">
    <location>
        <begin position="21"/>
        <end position="55"/>
    </location>
</feature>
<dbReference type="OrthoDB" id="5514845at2"/>
<proteinExistence type="predicted"/>